<dbReference type="GO" id="GO:0009288">
    <property type="term" value="C:bacterial-type flagellum"/>
    <property type="evidence" value="ECO:0007669"/>
    <property type="project" value="InterPro"/>
</dbReference>
<keyword evidence="6" id="KW-0145">Chemotaxis</keyword>
<keyword evidence="12" id="KW-0282">Flagellum</keyword>
<dbReference type="Gene3D" id="1.10.287.1700">
    <property type="match status" value="1"/>
</dbReference>
<keyword evidence="10" id="KW-1006">Bacterial flagellum protein export</keyword>
<keyword evidence="4" id="KW-0813">Transport</keyword>
<organism evidence="12 13">
    <name type="scientific">Dethiobacter alkaliphilus AHT 1</name>
    <dbReference type="NCBI Taxonomy" id="555088"/>
    <lineage>
        <taxon>Bacteria</taxon>
        <taxon>Bacillati</taxon>
        <taxon>Bacillota</taxon>
        <taxon>Dethiobacteria</taxon>
        <taxon>Dethiobacterales</taxon>
        <taxon>Dethiobacteraceae</taxon>
        <taxon>Dethiobacter</taxon>
    </lineage>
</organism>
<evidence type="ECO:0000313" key="13">
    <source>
        <dbReference type="Proteomes" id="UP000006443"/>
    </source>
</evidence>
<keyword evidence="12" id="KW-0969">Cilium</keyword>
<keyword evidence="5" id="KW-1003">Cell membrane</keyword>
<evidence type="ECO:0000256" key="11">
    <source>
        <dbReference type="SAM" id="Coils"/>
    </source>
</evidence>
<dbReference type="RefSeq" id="WP_008518239.1">
    <property type="nucleotide sequence ID" value="NZ_ACJM01000016.1"/>
</dbReference>
<evidence type="ECO:0000313" key="12">
    <source>
        <dbReference type="EMBL" id="EEG76525.1"/>
    </source>
</evidence>
<name>C0GJH8_DETAL</name>
<evidence type="ECO:0000256" key="7">
    <source>
        <dbReference type="ARBA" id="ARBA00022795"/>
    </source>
</evidence>
<keyword evidence="11" id="KW-0175">Coiled coil</keyword>
<evidence type="ECO:0000256" key="4">
    <source>
        <dbReference type="ARBA" id="ARBA00022448"/>
    </source>
</evidence>
<comment type="subcellular location">
    <subcellularLocation>
        <location evidence="1">Cell membrane</location>
        <topology evidence="1">Peripheral membrane protein</topology>
        <orientation evidence="1">Cytoplasmic side</orientation>
    </subcellularLocation>
</comment>
<protein>
    <recommendedName>
        <fullName evidence="3">Flagellar FliJ protein</fullName>
    </recommendedName>
</protein>
<dbReference type="InterPro" id="IPR053716">
    <property type="entry name" value="Flag_assembly_chemotaxis_eff"/>
</dbReference>
<gene>
    <name evidence="12" type="ORF">DealDRAFT_2637</name>
</gene>
<dbReference type="GO" id="GO:0071973">
    <property type="term" value="P:bacterial-type flagellum-dependent cell motility"/>
    <property type="evidence" value="ECO:0007669"/>
    <property type="project" value="InterPro"/>
</dbReference>
<evidence type="ECO:0000256" key="2">
    <source>
        <dbReference type="ARBA" id="ARBA00010004"/>
    </source>
</evidence>
<evidence type="ECO:0000256" key="3">
    <source>
        <dbReference type="ARBA" id="ARBA00020392"/>
    </source>
</evidence>
<reference evidence="12 13" key="1">
    <citation type="submission" date="2009-02" db="EMBL/GenBank/DDBJ databases">
        <title>Sequencing of the draft genome and assembly of Dethiobacter alkaliphilus AHT 1.</title>
        <authorList>
            <consortium name="US DOE Joint Genome Institute (JGI-PGF)"/>
            <person name="Lucas S."/>
            <person name="Copeland A."/>
            <person name="Lapidus A."/>
            <person name="Glavina del Rio T."/>
            <person name="Dalin E."/>
            <person name="Tice H."/>
            <person name="Bruce D."/>
            <person name="Goodwin L."/>
            <person name="Pitluck S."/>
            <person name="Larimer F."/>
            <person name="Land M.L."/>
            <person name="Hauser L."/>
            <person name="Muyzer G."/>
        </authorList>
    </citation>
    <scope>NUCLEOTIDE SEQUENCE [LARGE SCALE GENOMIC DNA]</scope>
    <source>
        <strain evidence="12 13">AHT 1</strain>
    </source>
</reference>
<keyword evidence="13" id="KW-1185">Reference proteome</keyword>
<dbReference type="GO" id="GO:0044781">
    <property type="term" value="P:bacterial-type flagellum organization"/>
    <property type="evidence" value="ECO:0007669"/>
    <property type="project" value="UniProtKB-KW"/>
</dbReference>
<keyword evidence="9" id="KW-0472">Membrane</keyword>
<dbReference type="EMBL" id="ACJM01000016">
    <property type="protein sequence ID" value="EEG76525.1"/>
    <property type="molecule type" value="Genomic_DNA"/>
</dbReference>
<dbReference type="Proteomes" id="UP000006443">
    <property type="component" value="Unassembled WGS sequence"/>
</dbReference>
<comment type="similarity">
    <text evidence="2">Belongs to the FliJ family.</text>
</comment>
<accession>C0GJH8</accession>
<evidence type="ECO:0000256" key="8">
    <source>
        <dbReference type="ARBA" id="ARBA00022927"/>
    </source>
</evidence>
<feature type="coiled-coil region" evidence="11">
    <location>
        <begin position="17"/>
        <end position="106"/>
    </location>
</feature>
<evidence type="ECO:0000256" key="6">
    <source>
        <dbReference type="ARBA" id="ARBA00022500"/>
    </source>
</evidence>
<evidence type="ECO:0000256" key="10">
    <source>
        <dbReference type="ARBA" id="ARBA00023225"/>
    </source>
</evidence>
<sequence>MYVFPLQKVLDYRKRKEEEEQLRLNQAFRERDTAKENLVTLQEDLAGMQAKAAAEQTKKINVPQALMAGEYSLHLAHRIKEQKQAVEQLDSRLQEQVQLTEKAMQERKVMDSLRDKGQWRYQQETKLEEQRQNDEMARFMHLYHVKPS</sequence>
<dbReference type="GO" id="GO:0015031">
    <property type="term" value="P:protein transport"/>
    <property type="evidence" value="ECO:0007669"/>
    <property type="project" value="UniProtKB-KW"/>
</dbReference>
<dbReference type="Pfam" id="PF02050">
    <property type="entry name" value="FliJ"/>
    <property type="match status" value="1"/>
</dbReference>
<evidence type="ECO:0000256" key="9">
    <source>
        <dbReference type="ARBA" id="ARBA00023136"/>
    </source>
</evidence>
<dbReference type="NCBIfam" id="TIGR02473">
    <property type="entry name" value="flagell_FliJ"/>
    <property type="match status" value="1"/>
</dbReference>
<dbReference type="GO" id="GO:0005886">
    <property type="term" value="C:plasma membrane"/>
    <property type="evidence" value="ECO:0007669"/>
    <property type="project" value="UniProtKB-SubCell"/>
</dbReference>
<dbReference type="AlphaFoldDB" id="C0GJH8"/>
<evidence type="ECO:0000256" key="1">
    <source>
        <dbReference type="ARBA" id="ARBA00004413"/>
    </source>
</evidence>
<keyword evidence="8" id="KW-0653">Protein transport</keyword>
<comment type="caution">
    <text evidence="12">The sequence shown here is derived from an EMBL/GenBank/DDBJ whole genome shotgun (WGS) entry which is preliminary data.</text>
</comment>
<keyword evidence="7" id="KW-1005">Bacterial flagellum biogenesis</keyword>
<evidence type="ECO:0000256" key="5">
    <source>
        <dbReference type="ARBA" id="ARBA00022475"/>
    </source>
</evidence>
<dbReference type="GO" id="GO:0006935">
    <property type="term" value="P:chemotaxis"/>
    <property type="evidence" value="ECO:0007669"/>
    <property type="project" value="UniProtKB-KW"/>
</dbReference>
<dbReference type="InterPro" id="IPR012823">
    <property type="entry name" value="Flagell_FliJ"/>
</dbReference>
<dbReference type="STRING" id="555088.DealDRAFT_2637"/>
<keyword evidence="12" id="KW-0966">Cell projection</keyword>
<proteinExistence type="inferred from homology"/>